<dbReference type="SUPFAM" id="SSF48371">
    <property type="entry name" value="ARM repeat"/>
    <property type="match status" value="1"/>
</dbReference>
<dbReference type="EMBL" id="GBHO01036030">
    <property type="protein sequence ID" value="JAG07574.1"/>
    <property type="molecule type" value="Transcribed_RNA"/>
</dbReference>
<dbReference type="Gene3D" id="1.25.10.10">
    <property type="entry name" value="Leucine-rich Repeat Variant"/>
    <property type="match status" value="1"/>
</dbReference>
<dbReference type="InterPro" id="IPR011989">
    <property type="entry name" value="ARM-like"/>
</dbReference>
<accession>A0A0A9WIF3</accession>
<dbReference type="InterPro" id="IPR016024">
    <property type="entry name" value="ARM-type_fold"/>
</dbReference>
<feature type="non-terminal residue" evidence="1">
    <location>
        <position position="1"/>
    </location>
</feature>
<feature type="non-terminal residue" evidence="1">
    <location>
        <position position="245"/>
    </location>
</feature>
<dbReference type="AlphaFoldDB" id="A0A0A9WIF3"/>
<reference evidence="1" key="1">
    <citation type="journal article" date="2014" name="PLoS ONE">
        <title>Transcriptome-Based Identification of ABC Transporters in the Western Tarnished Plant Bug Lygus hesperus.</title>
        <authorList>
            <person name="Hull J.J."/>
            <person name="Chaney K."/>
            <person name="Geib S.M."/>
            <person name="Fabrick J.A."/>
            <person name="Brent C.S."/>
            <person name="Walsh D."/>
            <person name="Lavine L.C."/>
        </authorList>
    </citation>
    <scope>NUCLEOTIDE SEQUENCE</scope>
</reference>
<gene>
    <name evidence="1" type="primary">serac1_0</name>
    <name evidence="1" type="ORF">CM83_3998</name>
</gene>
<sequence>IFRTSKLNYWLKDFEYLAFECVMSPIEISDENTVKLCVESLLHHIMIKDNFHNMVEARGLEVLMDAIRLIPDSFELKLLSVKILMKVSSDPKYLKDIHATGWLKVLVEWSKECDQRLSSPAASALSNLERSSEMGSCYKSEVCLLHPLHREAIIPEVDLIIVHGLLGSAHSTWKQRNSDISTNLPLSGIVTNDIDDTSTVESYCAMSSSIIDDIPRCILEMDEEDDSEDDFEFILADIPVSESQP</sequence>
<organism evidence="1">
    <name type="scientific">Lygus hesperus</name>
    <name type="common">Western plant bug</name>
    <dbReference type="NCBI Taxonomy" id="30085"/>
    <lineage>
        <taxon>Eukaryota</taxon>
        <taxon>Metazoa</taxon>
        <taxon>Ecdysozoa</taxon>
        <taxon>Arthropoda</taxon>
        <taxon>Hexapoda</taxon>
        <taxon>Insecta</taxon>
        <taxon>Pterygota</taxon>
        <taxon>Neoptera</taxon>
        <taxon>Paraneoptera</taxon>
        <taxon>Hemiptera</taxon>
        <taxon>Heteroptera</taxon>
        <taxon>Panheteroptera</taxon>
        <taxon>Cimicomorpha</taxon>
        <taxon>Miridae</taxon>
        <taxon>Mirini</taxon>
        <taxon>Lygus</taxon>
    </lineage>
</organism>
<proteinExistence type="predicted"/>
<reference evidence="1" key="2">
    <citation type="submission" date="2014-07" db="EMBL/GenBank/DDBJ databases">
        <authorList>
            <person name="Hull J."/>
        </authorList>
    </citation>
    <scope>NUCLEOTIDE SEQUENCE</scope>
</reference>
<evidence type="ECO:0000313" key="1">
    <source>
        <dbReference type="EMBL" id="JAG07574.1"/>
    </source>
</evidence>
<name>A0A0A9WIF3_LYGHE</name>
<protein>
    <submittedName>
        <fullName evidence="1">Protein SERAC1</fullName>
    </submittedName>
</protein>